<evidence type="ECO:0000313" key="2">
    <source>
        <dbReference type="Proteomes" id="UP000317593"/>
    </source>
</evidence>
<gene>
    <name evidence="1" type="ORF">SAMN06265218_11288</name>
</gene>
<dbReference type="InterPro" id="IPR046037">
    <property type="entry name" value="DUF5995"/>
</dbReference>
<evidence type="ECO:0000313" key="1">
    <source>
        <dbReference type="EMBL" id="SMO77001.1"/>
    </source>
</evidence>
<dbReference type="EMBL" id="FXTH01000012">
    <property type="protein sequence ID" value="SMO77001.1"/>
    <property type="molecule type" value="Genomic_DNA"/>
</dbReference>
<keyword evidence="2" id="KW-1185">Reference proteome</keyword>
<protein>
    <submittedName>
        <fullName evidence="1">Uncharacterized protein</fullName>
    </submittedName>
</protein>
<organism evidence="1 2">
    <name type="scientific">Fodinibius sediminis</name>
    <dbReference type="NCBI Taxonomy" id="1214077"/>
    <lineage>
        <taxon>Bacteria</taxon>
        <taxon>Pseudomonadati</taxon>
        <taxon>Balneolota</taxon>
        <taxon>Balneolia</taxon>
        <taxon>Balneolales</taxon>
        <taxon>Balneolaceae</taxon>
        <taxon>Fodinibius</taxon>
    </lineage>
</organism>
<dbReference type="AlphaFoldDB" id="A0A521E113"/>
<accession>A0A521E113</accession>
<sequence>MTNISTIDGVLEELDNIISTTVEEDSPLAIFAFVYRRTTARIADGITEGVFEDPRRMERFDVGFARKYIQAFWRYRHDKPVSFVWKIAFRAAEGPDGRKPIILQHLLLGMNAHINLDLGVAAAETAPGGQIQLLKKDFMIVNDLLEELIDEMQEWIGRSSPLLFLLDWIGERNDESVVNFSIRRARDFAWNLAVTLAHAGEEEKEHIIRDVDAQIERVAKAVLAPPGVLLPGVLRLIRTFEEKNTRTVIESLK</sequence>
<reference evidence="1 2" key="1">
    <citation type="submission" date="2017-05" db="EMBL/GenBank/DDBJ databases">
        <authorList>
            <person name="Varghese N."/>
            <person name="Submissions S."/>
        </authorList>
    </citation>
    <scope>NUCLEOTIDE SEQUENCE [LARGE SCALE GENOMIC DNA]</scope>
    <source>
        <strain evidence="1 2">DSM 21194</strain>
    </source>
</reference>
<proteinExistence type="predicted"/>
<dbReference type="Pfam" id="PF19458">
    <property type="entry name" value="DUF5995"/>
    <property type="match status" value="1"/>
</dbReference>
<name>A0A521E113_9BACT</name>
<dbReference type="Proteomes" id="UP000317593">
    <property type="component" value="Unassembled WGS sequence"/>
</dbReference>